<dbReference type="InterPro" id="IPR050952">
    <property type="entry name" value="TRIM-NHL_E3_ligases"/>
</dbReference>
<dbReference type="PANTHER" id="PTHR24104:SF50">
    <property type="entry name" value="SMP-30_GLUCONOLACTONASE_LRE-LIKE REGION DOMAIN-CONTAINING PROTEIN"/>
    <property type="match status" value="1"/>
</dbReference>
<evidence type="ECO:0000256" key="2">
    <source>
        <dbReference type="SAM" id="Phobius"/>
    </source>
</evidence>
<keyword evidence="2" id="KW-0472">Membrane</keyword>
<dbReference type="AlphaFoldDB" id="C3ZTU4"/>
<dbReference type="InterPro" id="IPR011042">
    <property type="entry name" value="6-blade_b-propeller_TolB-like"/>
</dbReference>
<dbReference type="PANTHER" id="PTHR24104">
    <property type="entry name" value="E3 UBIQUITIN-PROTEIN LIGASE NHLRC1-RELATED"/>
    <property type="match status" value="1"/>
</dbReference>
<keyword evidence="2" id="KW-0812">Transmembrane</keyword>
<feature type="compositionally biased region" description="Polar residues" evidence="1">
    <location>
        <begin position="22"/>
        <end position="34"/>
    </location>
</feature>
<name>C3ZTU4_BRAFL</name>
<dbReference type="EMBL" id="GG666679">
    <property type="protein sequence ID" value="EEN44092.1"/>
    <property type="molecule type" value="Genomic_DNA"/>
</dbReference>
<sequence length="566" mass="61546">MAAKFRSTKGFLSDREAERNHNNSTQNPEITSNPKCVEPNPMNTHGHEFEDNLTPDQNAPNVGVATANRGARGLSCIEPYAVGYLKDLIDCDSGTGLTAAITRDRAPDDVNTEPCALTRHEATANVDIEPHDVGQHSQMPPKVSFQKKKGATNVSECSLSKTVADASVGDNISAQESSHTSETIRQNPISVQNAAAPNPTSGQNALLSNPMYVHNVPKQAACGCNCRRVCVIVATAATVVLLIMGSALVGAHIMKNMLDIQKNVDSLSKNVVSFLSCIADSHDRNVKSEKIVFKRKAIGSLDRETSEDVLQVTVSADNKIFVTSVSRQIQVFNMNGAFFHFFSTVVPGENKLMDPSGLAFDKKGYLWVVGREGRKDRDSHFNTTVVQYSPEGLPLTTFQVKTFDSEWKKRHAVATDNNTIIVAVTDFLCSEIFMFLPNGSIDQSFAIKGISAIAAVASDRDGYILTSDIKKHVVRVHNRSGQELFQFGGYELTGSAEGLLRSPFSICVDTLGHIIVANYGNSLIDMFTRLGEFVRTIADPINAWSIAIGHDGQLVELQTANQNVQT</sequence>
<feature type="compositionally biased region" description="Basic and acidic residues" evidence="1">
    <location>
        <begin position="12"/>
        <end position="21"/>
    </location>
</feature>
<feature type="transmembrane region" description="Helical" evidence="2">
    <location>
        <begin position="231"/>
        <end position="253"/>
    </location>
</feature>
<reference evidence="3" key="1">
    <citation type="journal article" date="2008" name="Nature">
        <title>The amphioxus genome and the evolution of the chordate karyotype.</title>
        <authorList>
            <consortium name="US DOE Joint Genome Institute (JGI-PGF)"/>
            <person name="Putnam N.H."/>
            <person name="Butts T."/>
            <person name="Ferrier D.E.K."/>
            <person name="Furlong R.F."/>
            <person name="Hellsten U."/>
            <person name="Kawashima T."/>
            <person name="Robinson-Rechavi M."/>
            <person name="Shoguchi E."/>
            <person name="Terry A."/>
            <person name="Yu J.-K."/>
            <person name="Benito-Gutierrez E.L."/>
            <person name="Dubchak I."/>
            <person name="Garcia-Fernandez J."/>
            <person name="Gibson-Brown J.J."/>
            <person name="Grigoriev I.V."/>
            <person name="Horton A.C."/>
            <person name="de Jong P.J."/>
            <person name="Jurka J."/>
            <person name="Kapitonov V.V."/>
            <person name="Kohara Y."/>
            <person name="Kuroki Y."/>
            <person name="Lindquist E."/>
            <person name="Lucas S."/>
            <person name="Osoegawa K."/>
            <person name="Pennacchio L.A."/>
            <person name="Salamov A.A."/>
            <person name="Satou Y."/>
            <person name="Sauka-Spengler T."/>
            <person name="Schmutz J."/>
            <person name="Shin-I T."/>
            <person name="Toyoda A."/>
            <person name="Bronner-Fraser M."/>
            <person name="Fujiyama A."/>
            <person name="Holland L.Z."/>
            <person name="Holland P.W.H."/>
            <person name="Satoh N."/>
            <person name="Rokhsar D.S."/>
        </authorList>
    </citation>
    <scope>NUCLEOTIDE SEQUENCE [LARGE SCALE GENOMIC DNA]</scope>
    <source>
        <strain evidence="3">S238N-H82</strain>
        <tissue evidence="3">Testes</tissue>
    </source>
</reference>
<dbReference type="InParanoid" id="C3ZTU4"/>
<evidence type="ECO:0000256" key="1">
    <source>
        <dbReference type="SAM" id="MobiDB-lite"/>
    </source>
</evidence>
<accession>C3ZTU4</accession>
<dbReference type="eggNOG" id="KOG2177">
    <property type="taxonomic scope" value="Eukaryota"/>
</dbReference>
<feature type="region of interest" description="Disordered" evidence="1">
    <location>
        <begin position="1"/>
        <end position="35"/>
    </location>
</feature>
<proteinExistence type="predicted"/>
<dbReference type="Gene3D" id="2.120.10.30">
    <property type="entry name" value="TolB, C-terminal domain"/>
    <property type="match status" value="1"/>
</dbReference>
<keyword evidence="2" id="KW-1133">Transmembrane helix</keyword>
<protein>
    <submittedName>
        <fullName evidence="3">Uncharacterized protein</fullName>
    </submittedName>
</protein>
<organism>
    <name type="scientific">Branchiostoma floridae</name>
    <name type="common">Florida lancelet</name>
    <name type="synonym">Amphioxus</name>
    <dbReference type="NCBI Taxonomy" id="7739"/>
    <lineage>
        <taxon>Eukaryota</taxon>
        <taxon>Metazoa</taxon>
        <taxon>Chordata</taxon>
        <taxon>Cephalochordata</taxon>
        <taxon>Leptocardii</taxon>
        <taxon>Amphioxiformes</taxon>
        <taxon>Branchiostomatidae</taxon>
        <taxon>Branchiostoma</taxon>
    </lineage>
</organism>
<gene>
    <name evidence="3" type="ORF">BRAFLDRAFT_83082</name>
</gene>
<dbReference type="SUPFAM" id="SSF101898">
    <property type="entry name" value="NHL repeat"/>
    <property type="match status" value="1"/>
</dbReference>
<evidence type="ECO:0000313" key="3">
    <source>
        <dbReference type="EMBL" id="EEN44092.1"/>
    </source>
</evidence>